<dbReference type="InterPro" id="IPR007110">
    <property type="entry name" value="Ig-like_dom"/>
</dbReference>
<evidence type="ECO:0000256" key="2">
    <source>
        <dbReference type="ARBA" id="ARBA00023136"/>
    </source>
</evidence>
<dbReference type="InterPro" id="IPR013162">
    <property type="entry name" value="CD80_C2-set"/>
</dbReference>
<evidence type="ECO:0000313" key="7">
    <source>
        <dbReference type="WBParaSite" id="OFLC_0000042901-mRNA-1"/>
    </source>
</evidence>
<evidence type="ECO:0000259" key="4">
    <source>
        <dbReference type="PROSITE" id="PS50835"/>
    </source>
</evidence>
<reference evidence="5 6" key="2">
    <citation type="submission" date="2018-11" db="EMBL/GenBank/DDBJ databases">
        <authorList>
            <consortium name="Pathogen Informatics"/>
        </authorList>
    </citation>
    <scope>NUCLEOTIDE SEQUENCE [LARGE SCALE GENOMIC DNA]</scope>
</reference>
<dbReference type="SUPFAM" id="SSF48726">
    <property type="entry name" value="Immunoglobulin"/>
    <property type="match status" value="3"/>
</dbReference>
<dbReference type="SMART" id="SM00409">
    <property type="entry name" value="IG"/>
    <property type="match status" value="1"/>
</dbReference>
<feature type="domain" description="Ig-like" evidence="4">
    <location>
        <begin position="1"/>
        <end position="93"/>
    </location>
</feature>
<dbReference type="PROSITE" id="PS50835">
    <property type="entry name" value="IG_LIKE"/>
    <property type="match status" value="3"/>
</dbReference>
<feature type="domain" description="Ig-like" evidence="4">
    <location>
        <begin position="98"/>
        <end position="192"/>
    </location>
</feature>
<dbReference type="InterPro" id="IPR013783">
    <property type="entry name" value="Ig-like_fold"/>
</dbReference>
<dbReference type="Gene3D" id="2.60.40.10">
    <property type="entry name" value="Immunoglobulins"/>
    <property type="match status" value="3"/>
</dbReference>
<keyword evidence="6" id="KW-1185">Reference proteome</keyword>
<evidence type="ECO:0000313" key="6">
    <source>
        <dbReference type="Proteomes" id="UP000267606"/>
    </source>
</evidence>
<accession>A0A183GYX0</accession>
<dbReference type="InterPro" id="IPR036179">
    <property type="entry name" value="Ig-like_dom_sf"/>
</dbReference>
<gene>
    <name evidence="5" type="ORF">OFLC_LOCUS430</name>
</gene>
<dbReference type="GO" id="GO:0016020">
    <property type="term" value="C:membrane"/>
    <property type="evidence" value="ECO:0007669"/>
    <property type="project" value="UniProtKB-SubCell"/>
</dbReference>
<name>A0A183GYX0_9BILA</name>
<protein>
    <submittedName>
        <fullName evidence="7">Nephrin</fullName>
    </submittedName>
</protein>
<reference evidence="7" key="1">
    <citation type="submission" date="2016-06" db="UniProtKB">
        <authorList>
            <consortium name="WormBaseParasite"/>
        </authorList>
    </citation>
    <scope>IDENTIFICATION</scope>
</reference>
<evidence type="ECO:0000256" key="1">
    <source>
        <dbReference type="ARBA" id="ARBA00004167"/>
    </source>
</evidence>
<keyword evidence="3" id="KW-1015">Disulfide bond</keyword>
<dbReference type="Pfam" id="PF08205">
    <property type="entry name" value="C2-set_2"/>
    <property type="match status" value="2"/>
</dbReference>
<dbReference type="AlphaFoldDB" id="A0A183GYX0"/>
<evidence type="ECO:0000256" key="3">
    <source>
        <dbReference type="ARBA" id="ARBA00023157"/>
    </source>
</evidence>
<dbReference type="EMBL" id="UZAJ01000139">
    <property type="protein sequence ID" value="VDO25771.1"/>
    <property type="molecule type" value="Genomic_DNA"/>
</dbReference>
<evidence type="ECO:0000313" key="5">
    <source>
        <dbReference type="EMBL" id="VDO25771.1"/>
    </source>
</evidence>
<dbReference type="PANTHER" id="PTHR45889">
    <property type="entry name" value="IG-LIKE DOMAIN-CONTAINING PROTEIN"/>
    <property type="match status" value="1"/>
</dbReference>
<keyword evidence="2" id="KW-0472">Membrane</keyword>
<proteinExistence type="predicted"/>
<dbReference type="Proteomes" id="UP000267606">
    <property type="component" value="Unassembled WGS sequence"/>
</dbReference>
<organism evidence="7">
    <name type="scientific">Onchocerca flexuosa</name>
    <dbReference type="NCBI Taxonomy" id="387005"/>
    <lineage>
        <taxon>Eukaryota</taxon>
        <taxon>Metazoa</taxon>
        <taxon>Ecdysozoa</taxon>
        <taxon>Nematoda</taxon>
        <taxon>Chromadorea</taxon>
        <taxon>Rhabditida</taxon>
        <taxon>Spirurina</taxon>
        <taxon>Spiruromorpha</taxon>
        <taxon>Filarioidea</taxon>
        <taxon>Onchocercidae</taxon>
        <taxon>Onchocerca</taxon>
    </lineage>
</organism>
<dbReference type="InterPro" id="IPR003599">
    <property type="entry name" value="Ig_sub"/>
</dbReference>
<dbReference type="PANTHER" id="PTHR45889:SF8">
    <property type="entry name" value="IG-LIKE DOMAIN-CONTAINING PROTEIN"/>
    <property type="match status" value="1"/>
</dbReference>
<comment type="subcellular location">
    <subcellularLocation>
        <location evidence="1">Membrane</location>
        <topology evidence="1">Single-pass membrane protein</topology>
    </subcellularLocation>
</comment>
<dbReference type="WBParaSite" id="OFLC_0000042901-mRNA-1">
    <property type="protein sequence ID" value="OFLC_0000042901-mRNA-1"/>
    <property type="gene ID" value="OFLC_0000042901"/>
</dbReference>
<feature type="domain" description="Ig-like" evidence="4">
    <location>
        <begin position="195"/>
        <end position="244"/>
    </location>
</feature>
<sequence length="244" mass="26966">MFQSVLLGEDVLLKCSAYQSGLVSQWRNNDGSLLGFHDAGKLAGHEGRYSYVIDSSNEKHLKIENVTLRDDGLFECQMTHPSLGAYRTSASITVLVPPEKVTIMDIDPDSAINVVEGNDYNLSCMAANGKPHADISWYIHGKKIDNNVKRWTEINTNRTVTAFAMLSWKPRRSDIGAVLICEAVHPSTSNPSEVPKIDILNRPGIIKPGNNITLKCSVAGGNPPPRLLWFLHGNLIDSNYTYDE</sequence>
<dbReference type="STRING" id="387005.A0A183GYX0"/>